<proteinExistence type="predicted"/>
<dbReference type="AlphaFoldDB" id="X1HTK4"/>
<protein>
    <recommendedName>
        <fullName evidence="2">CzcB-like C-terminal circularly permuted SH3-like domain-containing protein</fullName>
    </recommendedName>
</protein>
<dbReference type="PANTHER" id="PTHR30097">
    <property type="entry name" value="CATION EFFLUX SYSTEM PROTEIN CUSB"/>
    <property type="match status" value="1"/>
</dbReference>
<dbReference type="Pfam" id="PF25975">
    <property type="entry name" value="CzcB_C"/>
    <property type="match status" value="1"/>
</dbReference>
<organism evidence="3">
    <name type="scientific">marine sediment metagenome</name>
    <dbReference type="NCBI Taxonomy" id="412755"/>
    <lineage>
        <taxon>unclassified sequences</taxon>
        <taxon>metagenomes</taxon>
        <taxon>ecological metagenomes</taxon>
    </lineage>
</organism>
<feature type="domain" description="CzcB-like C-terminal circularly permuted SH3-like" evidence="2">
    <location>
        <begin position="16"/>
        <end position="77"/>
    </location>
</feature>
<accession>X1HTK4</accession>
<evidence type="ECO:0000259" key="2">
    <source>
        <dbReference type="Pfam" id="PF25975"/>
    </source>
</evidence>
<gene>
    <name evidence="3" type="ORF">S03H2_35085</name>
</gene>
<dbReference type="InterPro" id="IPR051909">
    <property type="entry name" value="MFP_Cation_Efflux"/>
</dbReference>
<dbReference type="GO" id="GO:0060003">
    <property type="term" value="P:copper ion export"/>
    <property type="evidence" value="ECO:0007669"/>
    <property type="project" value="TreeGrafter"/>
</dbReference>
<dbReference type="FunFam" id="2.40.420.20:FF:000006">
    <property type="entry name" value="RND family efflux transporter MFP subunit"/>
    <property type="match status" value="1"/>
</dbReference>
<keyword evidence="1" id="KW-0813">Transport</keyword>
<dbReference type="InterPro" id="IPR058649">
    <property type="entry name" value="CzcB_C"/>
</dbReference>
<evidence type="ECO:0000256" key="1">
    <source>
        <dbReference type="ARBA" id="ARBA00022448"/>
    </source>
</evidence>
<dbReference type="GO" id="GO:0030313">
    <property type="term" value="C:cell envelope"/>
    <property type="evidence" value="ECO:0007669"/>
    <property type="project" value="TreeGrafter"/>
</dbReference>
<feature type="non-terminal residue" evidence="3">
    <location>
        <position position="1"/>
    </location>
</feature>
<name>X1HTK4_9ZZZZ</name>
<reference evidence="3" key="1">
    <citation type="journal article" date="2014" name="Front. Microbiol.">
        <title>High frequency of phylogenetically diverse reductive dehalogenase-homologous genes in deep subseafloor sedimentary metagenomes.</title>
        <authorList>
            <person name="Kawai M."/>
            <person name="Futagami T."/>
            <person name="Toyoda A."/>
            <person name="Takaki Y."/>
            <person name="Nishi S."/>
            <person name="Hori S."/>
            <person name="Arai W."/>
            <person name="Tsubouchi T."/>
            <person name="Morono Y."/>
            <person name="Uchiyama I."/>
            <person name="Ito T."/>
            <person name="Fujiyama A."/>
            <person name="Inagaki F."/>
            <person name="Takami H."/>
        </authorList>
    </citation>
    <scope>NUCLEOTIDE SEQUENCE</scope>
    <source>
        <strain evidence="3">Expedition CK06-06</strain>
    </source>
</reference>
<sequence>YIQGDLENRQTEKKTLAIPEEAIQNMNGKKIVFVLEKEDIFAVCHVELGEKIGNKRIIAKGLEEGEKIVIKGAFNLKAELTKASFGSAHVH</sequence>
<comment type="caution">
    <text evidence="3">The sequence shown here is derived from an EMBL/GenBank/DDBJ whole genome shotgun (WGS) entry which is preliminary data.</text>
</comment>
<dbReference type="EMBL" id="BARU01021443">
    <property type="protein sequence ID" value="GAH60395.1"/>
    <property type="molecule type" value="Genomic_DNA"/>
</dbReference>
<dbReference type="GO" id="GO:0015679">
    <property type="term" value="P:plasma membrane copper ion transport"/>
    <property type="evidence" value="ECO:0007669"/>
    <property type="project" value="TreeGrafter"/>
</dbReference>
<dbReference type="PANTHER" id="PTHR30097:SF4">
    <property type="entry name" value="SLR6042 PROTEIN"/>
    <property type="match status" value="1"/>
</dbReference>
<dbReference type="Gene3D" id="2.40.420.20">
    <property type="match status" value="1"/>
</dbReference>
<evidence type="ECO:0000313" key="3">
    <source>
        <dbReference type="EMBL" id="GAH60395.1"/>
    </source>
</evidence>